<evidence type="ECO:0000313" key="3">
    <source>
        <dbReference type="EMBL" id="CZT21416.1"/>
    </source>
</evidence>
<dbReference type="PROSITE" id="PS51257">
    <property type="entry name" value="PROKAR_LIPOPROTEIN"/>
    <property type="match status" value="1"/>
</dbReference>
<keyword evidence="4" id="KW-1185">Reference proteome</keyword>
<dbReference type="PANTHER" id="PTHR37451:SF3">
    <property type="entry name" value="MARVEL DOMAIN-CONTAINING PROTEIN"/>
    <property type="match status" value="1"/>
</dbReference>
<dbReference type="EMBL" id="FJUY01000011">
    <property type="protein sequence ID" value="CZT21416.1"/>
    <property type="molecule type" value="Genomic_DNA"/>
</dbReference>
<keyword evidence="2" id="KW-0812">Transmembrane</keyword>
<reference evidence="3 4" key="1">
    <citation type="submission" date="2016-03" db="EMBL/GenBank/DDBJ databases">
        <authorList>
            <person name="Ploux O."/>
        </authorList>
    </citation>
    <scope>NUCLEOTIDE SEQUENCE [LARGE SCALE GENOMIC DNA]</scope>
    <source>
        <strain evidence="3 4">URUG2</strain>
    </source>
</reference>
<feature type="transmembrane region" description="Helical" evidence="2">
    <location>
        <begin position="12"/>
        <end position="34"/>
    </location>
</feature>
<evidence type="ECO:0000256" key="1">
    <source>
        <dbReference type="SAM" id="MobiDB-lite"/>
    </source>
</evidence>
<dbReference type="Proteomes" id="UP000225277">
    <property type="component" value="Unassembled WGS sequence"/>
</dbReference>
<feature type="transmembrane region" description="Helical" evidence="2">
    <location>
        <begin position="46"/>
        <end position="64"/>
    </location>
</feature>
<keyword evidence="2" id="KW-0472">Membrane</keyword>
<organism evidence="3 4">
    <name type="scientific">Ramularia collo-cygni</name>
    <dbReference type="NCBI Taxonomy" id="112498"/>
    <lineage>
        <taxon>Eukaryota</taxon>
        <taxon>Fungi</taxon>
        <taxon>Dikarya</taxon>
        <taxon>Ascomycota</taxon>
        <taxon>Pezizomycotina</taxon>
        <taxon>Dothideomycetes</taxon>
        <taxon>Dothideomycetidae</taxon>
        <taxon>Mycosphaerellales</taxon>
        <taxon>Mycosphaerellaceae</taxon>
        <taxon>Ramularia</taxon>
    </lineage>
</organism>
<evidence type="ECO:0000256" key="2">
    <source>
        <dbReference type="SAM" id="Phobius"/>
    </source>
</evidence>
<protein>
    <recommendedName>
        <fullName evidence="5">MARVEL domain-containing protein</fullName>
    </recommendedName>
</protein>
<feature type="transmembrane region" description="Helical" evidence="2">
    <location>
        <begin position="76"/>
        <end position="100"/>
    </location>
</feature>
<evidence type="ECO:0000313" key="4">
    <source>
        <dbReference type="Proteomes" id="UP000225277"/>
    </source>
</evidence>
<dbReference type="OrthoDB" id="5284712at2759"/>
<sequence length="301" mass="32412">MRLPQNKLQRAKAALHGIQAVLVFVAGCLTLAVMTKSGGYGGQTGFYFALCFLTLPAILYMTIGPLWSRLWRLNNVYAYTTIDLLFALLWSAAAIAVAVWNGQGIRKGEKGQDTKTRRDTGALSSRADAVKKGCAAFAFGSESKCTVSKATVGFAVVIFLLFVATSYISVRAMLEFRKTGVNVTLAPSGDRNRKEELSGEDGKDVWSTNTDELNAHMADDHVQFGQSEGDREGLLSHQQSSDDLAHPGRRTSYHSQLATAPAYDTSYAPSALSPTGILGANTPGDTSGRVLFPEANYSALR</sequence>
<proteinExistence type="predicted"/>
<dbReference type="GeneID" id="35602398"/>
<feature type="region of interest" description="Disordered" evidence="1">
    <location>
        <begin position="228"/>
        <end position="255"/>
    </location>
</feature>
<dbReference type="RefSeq" id="XP_023628305.1">
    <property type="nucleotide sequence ID" value="XM_023772537.1"/>
</dbReference>
<name>A0A2D3VCH2_9PEZI</name>
<dbReference type="AlphaFoldDB" id="A0A2D3VCH2"/>
<evidence type="ECO:0008006" key="5">
    <source>
        <dbReference type="Google" id="ProtNLM"/>
    </source>
</evidence>
<feature type="compositionally biased region" description="Basic and acidic residues" evidence="1">
    <location>
        <begin position="190"/>
        <end position="204"/>
    </location>
</feature>
<dbReference type="STRING" id="112498.A0A2D3VCH2"/>
<gene>
    <name evidence="3" type="ORF">RCC_07279</name>
</gene>
<feature type="transmembrane region" description="Helical" evidence="2">
    <location>
        <begin position="150"/>
        <end position="170"/>
    </location>
</feature>
<keyword evidence="2" id="KW-1133">Transmembrane helix</keyword>
<feature type="region of interest" description="Disordered" evidence="1">
    <location>
        <begin position="185"/>
        <end position="207"/>
    </location>
</feature>
<dbReference type="PANTHER" id="PTHR37451">
    <property type="entry name" value="MARVEL DOMAIN"/>
    <property type="match status" value="1"/>
</dbReference>
<accession>A0A2D3VCH2</accession>